<gene>
    <name evidence="2" type="ORF">B9M88_05510</name>
</gene>
<proteinExistence type="predicted"/>
<organism evidence="2 3">
    <name type="scientific">Staphylococcus agnetis</name>
    <dbReference type="NCBI Taxonomy" id="985762"/>
    <lineage>
        <taxon>Bacteria</taxon>
        <taxon>Bacillati</taxon>
        <taxon>Bacillota</taxon>
        <taxon>Bacilli</taxon>
        <taxon>Bacillales</taxon>
        <taxon>Staphylococcaceae</taxon>
        <taxon>Staphylococcus</taxon>
    </lineage>
</organism>
<dbReference type="InterPro" id="IPR018656">
    <property type="entry name" value="DUF2087"/>
</dbReference>
<evidence type="ECO:0000259" key="1">
    <source>
        <dbReference type="Pfam" id="PF09860"/>
    </source>
</evidence>
<name>A0ABX3Z368_9STAP</name>
<dbReference type="RefSeq" id="WP_060552221.1">
    <property type="nucleotide sequence ID" value="NZ_CP009623.1"/>
</dbReference>
<comment type="caution">
    <text evidence="2">The sequence shown here is derived from an EMBL/GenBank/DDBJ whole genome shotgun (WGS) entry which is preliminary data.</text>
</comment>
<dbReference type="Proteomes" id="UP000195208">
    <property type="component" value="Unassembled WGS sequence"/>
</dbReference>
<evidence type="ECO:0000313" key="2">
    <source>
        <dbReference type="EMBL" id="OTW31384.1"/>
    </source>
</evidence>
<keyword evidence="3" id="KW-1185">Reference proteome</keyword>
<evidence type="ECO:0000313" key="3">
    <source>
        <dbReference type="Proteomes" id="UP000195208"/>
    </source>
</evidence>
<dbReference type="EMBL" id="NEFX01000010">
    <property type="protein sequence ID" value="OTW31384.1"/>
    <property type="molecule type" value="Genomic_DNA"/>
</dbReference>
<feature type="domain" description="DUF2087" evidence="1">
    <location>
        <begin position="13"/>
        <end position="80"/>
    </location>
</feature>
<accession>A0ABX3Z368</accession>
<protein>
    <recommendedName>
        <fullName evidence="1">DUF2087 domain-containing protein</fullName>
    </recommendedName>
</protein>
<reference evidence="2 3" key="1">
    <citation type="submission" date="2017-04" db="EMBL/GenBank/DDBJ databases">
        <title>Staphylococcus agnetis, a potential pathogen in the broiler production.</title>
        <authorList>
            <person name="Poulsen L."/>
        </authorList>
    </citation>
    <scope>NUCLEOTIDE SEQUENCE [LARGE SCALE GENOMIC DNA]</scope>
    <source>
        <strain evidence="2 3">723_310714_2_2_spleen</strain>
    </source>
</reference>
<sequence>MDKIKERFIKNNRIQVIPRKEKDKKALMEILALEFEKGKIYTEKEINEILKSFYDDYVLLRRYMIDYSLLFRDKGGKEYQLISKGNNEDIQ</sequence>
<dbReference type="Pfam" id="PF09860">
    <property type="entry name" value="DUF2087"/>
    <property type="match status" value="1"/>
</dbReference>